<keyword evidence="1" id="KW-0472">Membrane</keyword>
<feature type="transmembrane region" description="Helical" evidence="1">
    <location>
        <begin position="157"/>
        <end position="175"/>
    </location>
</feature>
<evidence type="ECO:0000256" key="1">
    <source>
        <dbReference type="SAM" id="Phobius"/>
    </source>
</evidence>
<dbReference type="EMBL" id="AP025943">
    <property type="protein sequence ID" value="BDL42819.1"/>
    <property type="molecule type" value="Genomic_DNA"/>
</dbReference>
<protein>
    <submittedName>
        <fullName evidence="2">Membrane protein</fullName>
    </submittedName>
</protein>
<organism evidence="2 3">
    <name type="scientific">Akkermansia biwaensis</name>
    <dbReference type="NCBI Taxonomy" id="2946555"/>
    <lineage>
        <taxon>Bacteria</taxon>
        <taxon>Pseudomonadati</taxon>
        <taxon>Verrucomicrobiota</taxon>
        <taxon>Verrucomicrobiia</taxon>
        <taxon>Verrucomicrobiales</taxon>
        <taxon>Akkermansiaceae</taxon>
        <taxon>Akkermansia</taxon>
    </lineage>
</organism>
<gene>
    <name evidence="2" type="ORF">Abiwalacus_03930</name>
</gene>
<keyword evidence="1" id="KW-1133">Transmembrane helix</keyword>
<reference evidence="2" key="1">
    <citation type="submission" date="2022-06" db="EMBL/GenBank/DDBJ databases">
        <title>Akkermansia biwalacus sp. nov., an anaerobic mucin-degrading bacterium isolated from human intestine.</title>
        <authorList>
            <person name="Kobayashi Y."/>
            <person name="Inoue S."/>
            <person name="Kawahara T."/>
            <person name="Kohda N."/>
        </authorList>
    </citation>
    <scope>NUCLEOTIDE SEQUENCE</scope>
    <source>
        <strain evidence="2">WON2089</strain>
    </source>
</reference>
<name>A0ABM7ZDR0_9BACT</name>
<evidence type="ECO:0000313" key="2">
    <source>
        <dbReference type="EMBL" id="BDL42819.1"/>
    </source>
</evidence>
<dbReference type="Proteomes" id="UP001062263">
    <property type="component" value="Chromosome"/>
</dbReference>
<proteinExistence type="predicted"/>
<dbReference type="RefSeq" id="WP_215436399.1">
    <property type="nucleotide sequence ID" value="NZ_AP025943.1"/>
</dbReference>
<keyword evidence="1" id="KW-0812">Transmembrane</keyword>
<feature type="transmembrane region" description="Helical" evidence="1">
    <location>
        <begin position="122"/>
        <end position="145"/>
    </location>
</feature>
<evidence type="ECO:0000313" key="3">
    <source>
        <dbReference type="Proteomes" id="UP001062263"/>
    </source>
</evidence>
<keyword evidence="3" id="KW-1185">Reference proteome</keyword>
<accession>A0ABM7ZDR0</accession>
<feature type="transmembrane region" description="Helical" evidence="1">
    <location>
        <begin position="12"/>
        <end position="33"/>
    </location>
</feature>
<sequence>MNVFSSRSLHLVLSLFFLPMVVVYAVTGLLYLAGTDENFTSTVTVHELDGTDRPPYEASLRELERRGATLPEGKVRPFKGNYVLGPLTNDHVLFIRKGDALRAKVVSPGMYPKLLLVHKGKAGWWFAFLGWGAAFSLLAAYVTGIALMWKSPGRRRLMLFTAALGVGAVVVGYLLL</sequence>